<sequence length="411" mass="42712">MSWTRRRYQVLTAGLVVAAWAAVYAVMVATSEPPAPPESAAKVNRELAILMAVPTLVYVAAALLVLHFWLTRAGARMSAMDPPERALAAAVATLPEHRRDWGAAMTAELAEVRGRSARWRFALSCAMAALWPRTGPWAVPALLAAVVVAATVAAGPVVDAAVPGLGVFAASFLGLAGALMVLAVARSRRARFPVPAATALVVGGVAASIVMTVVFLLREPSAAQYLPPTRAVLLAAVLAGCLWVAVTSPRSLGASRRAPYIGAGAALAYVVGQLVTRRITTDPRFAADVPEGVAVLLGLSFFLGPAALYFVPALWAGLVDRSFRSGVQAGAWAAIASLPLTYALWLYEGLRIYPITGELVFAVDPGPIGANLADAVLWCLEFAPVVGIPCAVFGAAVAANAPRAIQANRPA</sequence>
<evidence type="ECO:0000313" key="2">
    <source>
        <dbReference type="EMBL" id="GFJ95612.1"/>
    </source>
</evidence>
<dbReference type="EMBL" id="BLPG01000002">
    <property type="protein sequence ID" value="GFJ95612.1"/>
    <property type="molecule type" value="Genomic_DNA"/>
</dbReference>
<keyword evidence="1" id="KW-0812">Transmembrane</keyword>
<gene>
    <name evidence="2" type="ORF">Prum_092540</name>
</gene>
<proteinExistence type="predicted"/>
<dbReference type="Proteomes" id="UP000482960">
    <property type="component" value="Unassembled WGS sequence"/>
</dbReference>
<reference evidence="2 3" key="1">
    <citation type="submission" date="2020-03" db="EMBL/GenBank/DDBJ databases">
        <title>Whole genome shotgun sequence of Phytohabitans rumicis NBRC 108638.</title>
        <authorList>
            <person name="Komaki H."/>
            <person name="Tamura T."/>
        </authorList>
    </citation>
    <scope>NUCLEOTIDE SEQUENCE [LARGE SCALE GENOMIC DNA]</scope>
    <source>
        <strain evidence="2 3">NBRC 108638</strain>
    </source>
</reference>
<dbReference type="RefSeq" id="WP_173084877.1">
    <property type="nucleotide sequence ID" value="NZ_BAABJB010000021.1"/>
</dbReference>
<evidence type="ECO:0000313" key="3">
    <source>
        <dbReference type="Proteomes" id="UP000482960"/>
    </source>
</evidence>
<evidence type="ECO:0000256" key="1">
    <source>
        <dbReference type="SAM" id="Phobius"/>
    </source>
</evidence>
<feature type="transmembrane region" description="Helical" evidence="1">
    <location>
        <begin position="258"/>
        <end position="275"/>
    </location>
</feature>
<feature type="transmembrane region" description="Helical" evidence="1">
    <location>
        <begin position="164"/>
        <end position="185"/>
    </location>
</feature>
<feature type="transmembrane region" description="Helical" evidence="1">
    <location>
        <begin position="229"/>
        <end position="246"/>
    </location>
</feature>
<keyword evidence="1" id="KW-1133">Transmembrane helix</keyword>
<comment type="caution">
    <text evidence="2">The sequence shown here is derived from an EMBL/GenBank/DDBJ whole genome shotgun (WGS) entry which is preliminary data.</text>
</comment>
<accession>A0A6V8LEE0</accession>
<feature type="transmembrane region" description="Helical" evidence="1">
    <location>
        <begin position="197"/>
        <end position="217"/>
    </location>
</feature>
<feature type="transmembrane region" description="Helical" evidence="1">
    <location>
        <begin position="375"/>
        <end position="399"/>
    </location>
</feature>
<keyword evidence="1" id="KW-0472">Membrane</keyword>
<feature type="transmembrane region" description="Helical" evidence="1">
    <location>
        <begin position="137"/>
        <end position="158"/>
    </location>
</feature>
<reference evidence="2 3" key="2">
    <citation type="submission" date="2020-03" db="EMBL/GenBank/DDBJ databases">
        <authorList>
            <person name="Ichikawa N."/>
            <person name="Kimura A."/>
            <person name="Kitahashi Y."/>
            <person name="Uohara A."/>
        </authorList>
    </citation>
    <scope>NUCLEOTIDE SEQUENCE [LARGE SCALE GENOMIC DNA]</scope>
    <source>
        <strain evidence="2 3">NBRC 108638</strain>
    </source>
</reference>
<feature type="transmembrane region" description="Helical" evidence="1">
    <location>
        <begin position="295"/>
        <end position="317"/>
    </location>
</feature>
<protein>
    <submittedName>
        <fullName evidence="2">Uncharacterized protein</fullName>
    </submittedName>
</protein>
<keyword evidence="3" id="KW-1185">Reference proteome</keyword>
<feature type="transmembrane region" description="Helical" evidence="1">
    <location>
        <begin position="329"/>
        <end position="347"/>
    </location>
</feature>
<feature type="transmembrane region" description="Helical" evidence="1">
    <location>
        <begin position="49"/>
        <end position="70"/>
    </location>
</feature>
<organism evidence="2 3">
    <name type="scientific">Phytohabitans rumicis</name>
    <dbReference type="NCBI Taxonomy" id="1076125"/>
    <lineage>
        <taxon>Bacteria</taxon>
        <taxon>Bacillati</taxon>
        <taxon>Actinomycetota</taxon>
        <taxon>Actinomycetes</taxon>
        <taxon>Micromonosporales</taxon>
        <taxon>Micromonosporaceae</taxon>
    </lineage>
</organism>
<name>A0A6V8LEE0_9ACTN</name>
<dbReference type="AlphaFoldDB" id="A0A6V8LEE0"/>